<feature type="compositionally biased region" description="Low complexity" evidence="4">
    <location>
        <begin position="136"/>
        <end position="151"/>
    </location>
</feature>
<reference evidence="5 6" key="1">
    <citation type="submission" date="2023-05" db="EMBL/GenBank/DDBJ databases">
        <title>Microbacterium dauci sp.nov., Isolated from Carrot Rhizosphere Soil.</title>
        <authorList>
            <person name="Xiao Z."/>
            <person name="Zheng J."/>
        </authorList>
    </citation>
    <scope>NUCLEOTIDE SEQUENCE [LARGE SCALE GENOMIC DNA]</scope>
    <source>
        <strain evidence="5 6">LX3-4</strain>
    </source>
</reference>
<evidence type="ECO:0000256" key="3">
    <source>
        <dbReference type="RuleBase" id="RU000524"/>
    </source>
</evidence>
<comment type="caution">
    <text evidence="2">Lacks conserved residue(s) required for the propagation of feature annotation.</text>
</comment>
<dbReference type="HAMAP" id="MF_00984">
    <property type="entry name" value="SSB"/>
    <property type="match status" value="1"/>
</dbReference>
<feature type="region of interest" description="Disordered" evidence="4">
    <location>
        <begin position="114"/>
        <end position="151"/>
    </location>
</feature>
<dbReference type="GO" id="GO:0003677">
    <property type="term" value="F:DNA binding"/>
    <property type="evidence" value="ECO:0007669"/>
    <property type="project" value="UniProtKB-KW"/>
</dbReference>
<feature type="compositionally biased region" description="Pro residues" evidence="4">
    <location>
        <begin position="125"/>
        <end position="135"/>
    </location>
</feature>
<dbReference type="Gene3D" id="2.40.50.140">
    <property type="entry name" value="Nucleic acid-binding proteins"/>
    <property type="match status" value="1"/>
</dbReference>
<comment type="subunit">
    <text evidence="2">Homotetramer.</text>
</comment>
<dbReference type="Proteomes" id="UP001321481">
    <property type="component" value="Unassembled WGS sequence"/>
</dbReference>
<keyword evidence="6" id="KW-1185">Reference proteome</keyword>
<keyword evidence="1 2" id="KW-0238">DNA-binding</keyword>
<dbReference type="InterPro" id="IPR011344">
    <property type="entry name" value="ssDNA-bd"/>
</dbReference>
<dbReference type="InterPro" id="IPR000424">
    <property type="entry name" value="Primosome_PriB/ssb"/>
</dbReference>
<evidence type="ECO:0000256" key="2">
    <source>
        <dbReference type="HAMAP-Rule" id="MF_00984"/>
    </source>
</evidence>
<organism evidence="5 6">
    <name type="scientific">Microbacterium dauci</name>
    <dbReference type="NCBI Taxonomy" id="3048008"/>
    <lineage>
        <taxon>Bacteria</taxon>
        <taxon>Bacillati</taxon>
        <taxon>Actinomycetota</taxon>
        <taxon>Actinomycetes</taxon>
        <taxon>Micrococcales</taxon>
        <taxon>Microbacteriaceae</taxon>
        <taxon>Microbacterium</taxon>
    </lineage>
</organism>
<dbReference type="EMBL" id="JASJND010000002">
    <property type="protein sequence ID" value="MDJ1113679.1"/>
    <property type="molecule type" value="Genomic_DNA"/>
</dbReference>
<dbReference type="PROSITE" id="PS50935">
    <property type="entry name" value="SSB"/>
    <property type="match status" value="1"/>
</dbReference>
<dbReference type="Pfam" id="PF00436">
    <property type="entry name" value="SSB"/>
    <property type="match status" value="1"/>
</dbReference>
<sequence>MKDQITIVGNIGSDPELRRLADGTPIASFRIASHERRYDQKTSSWVDGTPSWYDVSAFRSLGEHVLASVKRGQRVIVTGALTIRRWENGERSGTAAEIEATAVGHELRFGTTVYTASAPRREEPAPPPADAPDPEPVAAGAWAAPGAETPF</sequence>
<protein>
    <recommendedName>
        <fullName evidence="2 3">Single-stranded DNA-binding protein</fullName>
        <shortName evidence="2">SSB</shortName>
    </recommendedName>
</protein>
<dbReference type="InterPro" id="IPR012340">
    <property type="entry name" value="NA-bd_OB-fold"/>
</dbReference>
<gene>
    <name evidence="5" type="primary">ssb</name>
    <name evidence="5" type="ORF">QNI14_04365</name>
</gene>
<dbReference type="PANTHER" id="PTHR10302:SF0">
    <property type="entry name" value="SINGLE-STRANDED DNA-BINDING PROTEIN, MITOCHONDRIAL"/>
    <property type="match status" value="1"/>
</dbReference>
<evidence type="ECO:0000313" key="6">
    <source>
        <dbReference type="Proteomes" id="UP001321481"/>
    </source>
</evidence>
<accession>A0ABT6ZBZ5</accession>
<proteinExistence type="inferred from homology"/>
<dbReference type="PANTHER" id="PTHR10302">
    <property type="entry name" value="SINGLE-STRANDED DNA-BINDING PROTEIN"/>
    <property type="match status" value="1"/>
</dbReference>
<comment type="caution">
    <text evidence="5">The sequence shown here is derived from an EMBL/GenBank/DDBJ whole genome shotgun (WGS) entry which is preliminary data.</text>
</comment>
<evidence type="ECO:0000313" key="5">
    <source>
        <dbReference type="EMBL" id="MDJ1113679.1"/>
    </source>
</evidence>
<dbReference type="SUPFAM" id="SSF50249">
    <property type="entry name" value="Nucleic acid-binding proteins"/>
    <property type="match status" value="1"/>
</dbReference>
<evidence type="ECO:0000256" key="1">
    <source>
        <dbReference type="ARBA" id="ARBA00023125"/>
    </source>
</evidence>
<dbReference type="RefSeq" id="WP_283715110.1">
    <property type="nucleotide sequence ID" value="NZ_JASJND010000002.1"/>
</dbReference>
<name>A0ABT6ZBZ5_9MICO</name>
<dbReference type="CDD" id="cd04496">
    <property type="entry name" value="SSB_OBF"/>
    <property type="match status" value="1"/>
</dbReference>
<evidence type="ECO:0000256" key="4">
    <source>
        <dbReference type="SAM" id="MobiDB-lite"/>
    </source>
</evidence>
<dbReference type="NCBIfam" id="TIGR00621">
    <property type="entry name" value="ssb"/>
    <property type="match status" value="1"/>
</dbReference>